<evidence type="ECO:0000256" key="1">
    <source>
        <dbReference type="SAM" id="MobiDB-lite"/>
    </source>
</evidence>
<feature type="signal peptide" evidence="2">
    <location>
        <begin position="1"/>
        <end position="22"/>
    </location>
</feature>
<keyword evidence="4" id="KW-1185">Reference proteome</keyword>
<dbReference type="KEGG" id="pbs:Plabr_1914"/>
<dbReference type="RefSeq" id="WP_013628250.1">
    <property type="nucleotide sequence ID" value="NC_015174.1"/>
</dbReference>
<proteinExistence type="predicted"/>
<dbReference type="OrthoDB" id="211106at2"/>
<gene>
    <name evidence="3" type="ordered locus">Plabr_1914</name>
</gene>
<keyword evidence="2" id="KW-0732">Signal</keyword>
<dbReference type="Proteomes" id="UP000006860">
    <property type="component" value="Chromosome"/>
</dbReference>
<reference evidence="4" key="1">
    <citation type="submission" date="2011-02" db="EMBL/GenBank/DDBJ databases">
        <title>The complete genome of Planctomyces brasiliensis DSM 5305.</title>
        <authorList>
            <person name="Lucas S."/>
            <person name="Copeland A."/>
            <person name="Lapidus A."/>
            <person name="Bruce D."/>
            <person name="Goodwin L."/>
            <person name="Pitluck S."/>
            <person name="Kyrpides N."/>
            <person name="Mavromatis K."/>
            <person name="Pagani I."/>
            <person name="Ivanova N."/>
            <person name="Ovchinnikova G."/>
            <person name="Lu M."/>
            <person name="Detter J.C."/>
            <person name="Han C."/>
            <person name="Land M."/>
            <person name="Hauser L."/>
            <person name="Markowitz V."/>
            <person name="Cheng J.-F."/>
            <person name="Hugenholtz P."/>
            <person name="Woyke T."/>
            <person name="Wu D."/>
            <person name="Tindall B."/>
            <person name="Pomrenke H.G."/>
            <person name="Brambilla E."/>
            <person name="Klenk H.-P."/>
            <person name="Eisen J.A."/>
        </authorList>
    </citation>
    <scope>NUCLEOTIDE SEQUENCE [LARGE SCALE GENOMIC DNA]</scope>
    <source>
        <strain evidence="4">ATCC 49424 / DSM 5305 / JCM 21570 / IAM 15109 / NBRC 103401 / IFAM 1448</strain>
    </source>
</reference>
<feature type="region of interest" description="Disordered" evidence="1">
    <location>
        <begin position="24"/>
        <end position="63"/>
    </location>
</feature>
<sequence length="281" mass="30937">MDIRRLSLLCLLMAWTPATVWAQESDNNDNYNPPLTDYDADAPARLQEGEYERPQSPNDDEEEPVYKFPQAHEFEQPVIVGEDQLRLYRGYWQPGGYQVRDGSPFFNSVPGAPPRGPIAGGGGDSAYNPMESGGAAMQNGYAANGYNQNAYGHPAYGQNMQGQNAYTQNGYGQNGYAQNGYTQDSYIQGYGPQGNYGYEAYGNNGYGAYDAYGYQNGGGYANGAGGGGAGGAGGDPYNYHFGPGYYRSSEYGHFRFPYYSYRRPWFHPGFAGFNRDVNLPW</sequence>
<name>F0SH38_RUBBR</name>
<feature type="chain" id="PRO_5003256954" description="Signal peptide-domain containing protein" evidence="2">
    <location>
        <begin position="23"/>
        <end position="281"/>
    </location>
</feature>
<dbReference type="AlphaFoldDB" id="F0SH38"/>
<feature type="compositionally biased region" description="Polar residues" evidence="1">
    <location>
        <begin position="24"/>
        <end position="33"/>
    </location>
</feature>
<dbReference type="HOGENOM" id="CLU_990028_0_0_0"/>
<organism evidence="3 4">
    <name type="scientific">Rubinisphaera brasiliensis (strain ATCC 49424 / DSM 5305 / JCM 21570 / IAM 15109 / NBRC 103401 / IFAM 1448)</name>
    <name type="common">Planctomyces brasiliensis</name>
    <dbReference type="NCBI Taxonomy" id="756272"/>
    <lineage>
        <taxon>Bacteria</taxon>
        <taxon>Pseudomonadati</taxon>
        <taxon>Planctomycetota</taxon>
        <taxon>Planctomycetia</taxon>
        <taxon>Planctomycetales</taxon>
        <taxon>Planctomycetaceae</taxon>
        <taxon>Rubinisphaera</taxon>
    </lineage>
</organism>
<protein>
    <recommendedName>
        <fullName evidence="5">Signal peptide-domain containing protein</fullName>
    </recommendedName>
</protein>
<accession>F0SH38</accession>
<evidence type="ECO:0000256" key="2">
    <source>
        <dbReference type="SAM" id="SignalP"/>
    </source>
</evidence>
<evidence type="ECO:0008006" key="5">
    <source>
        <dbReference type="Google" id="ProtNLM"/>
    </source>
</evidence>
<evidence type="ECO:0000313" key="4">
    <source>
        <dbReference type="Proteomes" id="UP000006860"/>
    </source>
</evidence>
<evidence type="ECO:0000313" key="3">
    <source>
        <dbReference type="EMBL" id="ADY59523.1"/>
    </source>
</evidence>
<dbReference type="EMBL" id="CP002546">
    <property type="protein sequence ID" value="ADY59523.1"/>
    <property type="molecule type" value="Genomic_DNA"/>
</dbReference>